<dbReference type="Ensembl" id="ENSSRHT00000099496.1">
    <property type="protein sequence ID" value="ENSSRHP00000096868.1"/>
    <property type="gene ID" value="ENSSRHG00000047579.1"/>
</dbReference>
<keyword evidence="1" id="KW-0812">Transmembrane</keyword>
<dbReference type="Gene3D" id="2.60.40.10">
    <property type="entry name" value="Immunoglobulins"/>
    <property type="match status" value="2"/>
</dbReference>
<keyword evidence="5" id="KW-1185">Reference proteome</keyword>
<keyword evidence="2" id="KW-0732">Signal</keyword>
<reference evidence="4" key="1">
    <citation type="submission" date="2025-08" db="UniProtKB">
        <authorList>
            <consortium name="Ensembl"/>
        </authorList>
    </citation>
    <scope>IDENTIFICATION</scope>
</reference>
<proteinExistence type="predicted"/>
<dbReference type="SUPFAM" id="SSF48726">
    <property type="entry name" value="Immunoglobulin"/>
    <property type="match status" value="2"/>
</dbReference>
<reference evidence="4" key="2">
    <citation type="submission" date="2025-09" db="UniProtKB">
        <authorList>
            <consortium name="Ensembl"/>
        </authorList>
    </citation>
    <scope>IDENTIFICATION</scope>
</reference>
<feature type="chain" id="PRO_5025623375" evidence="2">
    <location>
        <begin position="21"/>
        <end position="308"/>
    </location>
</feature>
<evidence type="ECO:0000256" key="2">
    <source>
        <dbReference type="SAM" id="SignalP"/>
    </source>
</evidence>
<feature type="transmembrane region" description="Helical" evidence="1">
    <location>
        <begin position="241"/>
        <end position="262"/>
    </location>
</feature>
<name>A0A673N491_9TELE</name>
<feature type="signal peptide" evidence="2">
    <location>
        <begin position="1"/>
        <end position="20"/>
    </location>
</feature>
<keyword evidence="1" id="KW-1133">Transmembrane helix</keyword>
<evidence type="ECO:0000313" key="4">
    <source>
        <dbReference type="Ensembl" id="ENSSRHP00000096868.1"/>
    </source>
</evidence>
<feature type="domain" description="Immunoglobulin" evidence="3">
    <location>
        <begin position="23"/>
        <end position="121"/>
    </location>
</feature>
<sequence length="308" mass="34203">MKSTYKIVPILLIMCGVFDAETDEVKSVMEGDSVTLNPDLTQIQGIVLLLWRFGDKGSTIAQIDGNDILYEDYEAFRGRLQLNQTGSLNITNVRTSHSGLYKAEISHNTGTSYIKFRVTVYESPSVIAGAEAEMKSVSVKEGEPVTLHVPQLQGDELIVWRFGDEGKLIAKHDIEAKSSPLYYDERFRDGLKLDHQTGSLIITKTRTTDSGLYKAKISSNKQTSYNRFTVTVSEPGLSPGVVAVIVVLPLLMTAAAGVLFYCRKNSELNNQKLKISERQKETSGISEKLKQMSEISTQLKQMSKLNLI</sequence>
<dbReference type="InterPro" id="IPR003599">
    <property type="entry name" value="Ig_sub"/>
</dbReference>
<dbReference type="SMART" id="SM00409">
    <property type="entry name" value="IG"/>
    <property type="match status" value="2"/>
</dbReference>
<evidence type="ECO:0000313" key="5">
    <source>
        <dbReference type="Proteomes" id="UP000472270"/>
    </source>
</evidence>
<dbReference type="PANTHER" id="PTHR21063">
    <property type="entry name" value="LFA-3"/>
    <property type="match status" value="1"/>
</dbReference>
<dbReference type="InterPro" id="IPR036179">
    <property type="entry name" value="Ig-like_dom_sf"/>
</dbReference>
<organism evidence="4 5">
    <name type="scientific">Sinocyclocheilus rhinocerous</name>
    <dbReference type="NCBI Taxonomy" id="307959"/>
    <lineage>
        <taxon>Eukaryota</taxon>
        <taxon>Metazoa</taxon>
        <taxon>Chordata</taxon>
        <taxon>Craniata</taxon>
        <taxon>Vertebrata</taxon>
        <taxon>Euteleostomi</taxon>
        <taxon>Actinopterygii</taxon>
        <taxon>Neopterygii</taxon>
        <taxon>Teleostei</taxon>
        <taxon>Ostariophysi</taxon>
        <taxon>Cypriniformes</taxon>
        <taxon>Cyprinidae</taxon>
        <taxon>Cyprininae</taxon>
        <taxon>Sinocyclocheilus</taxon>
    </lineage>
</organism>
<dbReference type="InterPro" id="IPR013106">
    <property type="entry name" value="Ig_V-set"/>
</dbReference>
<protein>
    <submittedName>
        <fullName evidence="4">Si:ch73-44m9.3</fullName>
    </submittedName>
</protein>
<evidence type="ECO:0000256" key="1">
    <source>
        <dbReference type="SAM" id="Phobius"/>
    </source>
</evidence>
<accession>A0A673N491</accession>
<feature type="domain" description="Immunoglobulin" evidence="3">
    <location>
        <begin position="134"/>
        <end position="233"/>
    </location>
</feature>
<dbReference type="AlphaFoldDB" id="A0A673N491"/>
<dbReference type="PANTHER" id="PTHR21063:SF4">
    <property type="entry name" value="CD48 ANTIGEN-RELATED"/>
    <property type="match status" value="1"/>
</dbReference>
<dbReference type="Proteomes" id="UP000472270">
    <property type="component" value="Unassembled WGS sequence"/>
</dbReference>
<evidence type="ECO:0000259" key="3">
    <source>
        <dbReference type="SMART" id="SM00409"/>
    </source>
</evidence>
<keyword evidence="1" id="KW-0472">Membrane</keyword>
<dbReference type="InterPro" id="IPR013783">
    <property type="entry name" value="Ig-like_fold"/>
</dbReference>
<dbReference type="Pfam" id="PF07686">
    <property type="entry name" value="V-set"/>
    <property type="match status" value="1"/>
</dbReference>